<dbReference type="EMBL" id="BAAALF010000033">
    <property type="protein sequence ID" value="GAA1233449.1"/>
    <property type="molecule type" value="Genomic_DNA"/>
</dbReference>
<protein>
    <submittedName>
        <fullName evidence="3">DUF2637 domain-containing protein</fullName>
    </submittedName>
</protein>
<dbReference type="InterPro" id="IPR021235">
    <property type="entry name" value="DUF2637"/>
</dbReference>
<evidence type="ECO:0000256" key="1">
    <source>
        <dbReference type="SAM" id="MobiDB-lite"/>
    </source>
</evidence>
<keyword evidence="2" id="KW-1133">Transmembrane helix</keyword>
<keyword evidence="2" id="KW-0812">Transmembrane</keyword>
<dbReference type="Proteomes" id="UP001500037">
    <property type="component" value="Unassembled WGS sequence"/>
</dbReference>
<organism evidence="3 4">
    <name type="scientific">Kitasatospora nipponensis</name>
    <dbReference type="NCBI Taxonomy" id="258049"/>
    <lineage>
        <taxon>Bacteria</taxon>
        <taxon>Bacillati</taxon>
        <taxon>Actinomycetota</taxon>
        <taxon>Actinomycetes</taxon>
        <taxon>Kitasatosporales</taxon>
        <taxon>Streptomycetaceae</taxon>
        <taxon>Kitasatospora</taxon>
    </lineage>
</organism>
<feature type="transmembrane region" description="Helical" evidence="2">
    <location>
        <begin position="95"/>
        <end position="121"/>
    </location>
</feature>
<keyword evidence="2" id="KW-0472">Membrane</keyword>
<evidence type="ECO:0000313" key="3">
    <source>
        <dbReference type="EMBL" id="GAA1233449.1"/>
    </source>
</evidence>
<accession>A0ABP4GQ63</accession>
<reference evidence="4" key="1">
    <citation type="journal article" date="2019" name="Int. J. Syst. Evol. Microbiol.">
        <title>The Global Catalogue of Microorganisms (GCM) 10K type strain sequencing project: providing services to taxonomists for standard genome sequencing and annotation.</title>
        <authorList>
            <consortium name="The Broad Institute Genomics Platform"/>
            <consortium name="The Broad Institute Genome Sequencing Center for Infectious Disease"/>
            <person name="Wu L."/>
            <person name="Ma J."/>
        </authorList>
    </citation>
    <scope>NUCLEOTIDE SEQUENCE [LARGE SCALE GENOMIC DNA]</scope>
    <source>
        <strain evidence="4">JCM 13004</strain>
    </source>
</reference>
<feature type="region of interest" description="Disordered" evidence="1">
    <location>
        <begin position="66"/>
        <end position="89"/>
    </location>
</feature>
<name>A0ABP4GQ63_9ACTN</name>
<dbReference type="Pfam" id="PF10935">
    <property type="entry name" value="DUF2637"/>
    <property type="match status" value="1"/>
</dbReference>
<gene>
    <name evidence="3" type="ORF">GCM10009665_24660</name>
</gene>
<proteinExistence type="predicted"/>
<evidence type="ECO:0000313" key="4">
    <source>
        <dbReference type="Proteomes" id="UP001500037"/>
    </source>
</evidence>
<keyword evidence="4" id="KW-1185">Reference proteome</keyword>
<feature type="transmembrane region" description="Helical" evidence="2">
    <location>
        <begin position="141"/>
        <end position="158"/>
    </location>
</feature>
<evidence type="ECO:0000256" key="2">
    <source>
        <dbReference type="SAM" id="Phobius"/>
    </source>
</evidence>
<comment type="caution">
    <text evidence="3">The sequence shown here is derived from an EMBL/GenBank/DDBJ whole genome shotgun (WGS) entry which is preliminary data.</text>
</comment>
<sequence>MYDRMSDLVPPYGAPGHGGWYGEGLAEEVDLLAGDPHASWSLAGSAGGWEGEGTFVPQFPHARGSVHQHTLTASDPPGAPASRHRRRPRLGAPSWPRVIGALFGVLTAVTVIAVCVLGWLLSYHPLQDLAFTRVPRGLSQLWPVIIYGPWLAGCLSVLRAALHGRQPIHSWVVVILFSTLATGLCVAEVTRTASNLVVAGLPPLTAVISLHQLVRQLVTAPGVRRPPGRAAAHKLGASAPAR</sequence>
<feature type="transmembrane region" description="Helical" evidence="2">
    <location>
        <begin position="170"/>
        <end position="190"/>
    </location>
</feature>